<evidence type="ECO:0000259" key="11">
    <source>
        <dbReference type="PROSITE" id="PS50902"/>
    </source>
</evidence>
<keyword evidence="5" id="KW-0285">Flavoprotein</keyword>
<dbReference type="PROSITE" id="PS51384">
    <property type="entry name" value="FAD_FR"/>
    <property type="match status" value="1"/>
</dbReference>
<accession>A0A3B0WWZ7</accession>
<evidence type="ECO:0000256" key="4">
    <source>
        <dbReference type="ARBA" id="ARBA00022605"/>
    </source>
</evidence>
<dbReference type="InterPro" id="IPR017938">
    <property type="entry name" value="Riboflavin_synthase-like_b-brl"/>
</dbReference>
<dbReference type="InterPro" id="IPR029039">
    <property type="entry name" value="Flavoprotein-like_sf"/>
</dbReference>
<dbReference type="AlphaFoldDB" id="A0A3B0WWZ7"/>
<keyword evidence="6" id="KW-0288">FMN</keyword>
<dbReference type="Gene3D" id="3.40.50.80">
    <property type="entry name" value="Nucleotide-binding domain of ferredoxin-NADP reductase (FNR) module"/>
    <property type="match status" value="1"/>
</dbReference>
<evidence type="ECO:0000256" key="10">
    <source>
        <dbReference type="ARBA" id="ARBA00023002"/>
    </source>
</evidence>
<dbReference type="InterPro" id="IPR003097">
    <property type="entry name" value="CysJ-like_FAD-binding"/>
</dbReference>
<dbReference type="PROSITE" id="PS50902">
    <property type="entry name" value="FLAVODOXIN_LIKE"/>
    <property type="match status" value="1"/>
</dbReference>
<dbReference type="InterPro" id="IPR008254">
    <property type="entry name" value="Flavodoxin/NO_synth"/>
</dbReference>
<dbReference type="FunFam" id="3.40.50.80:FF:000001">
    <property type="entry name" value="NADPH--cytochrome P450 reductase 1"/>
    <property type="match status" value="1"/>
</dbReference>
<dbReference type="InterPro" id="IPR017927">
    <property type="entry name" value="FAD-bd_FR_type"/>
</dbReference>
<gene>
    <name evidence="13" type="ORF">MNBD_GAMMA04-1157</name>
</gene>
<dbReference type="Pfam" id="PF00667">
    <property type="entry name" value="FAD_binding_1"/>
    <property type="match status" value="1"/>
</dbReference>
<dbReference type="Pfam" id="PF00258">
    <property type="entry name" value="Flavodoxin_1"/>
    <property type="match status" value="1"/>
</dbReference>
<dbReference type="InterPro" id="IPR010199">
    <property type="entry name" value="CysJ"/>
</dbReference>
<evidence type="ECO:0000256" key="9">
    <source>
        <dbReference type="ARBA" id="ARBA00022982"/>
    </source>
</evidence>
<evidence type="ECO:0000313" key="13">
    <source>
        <dbReference type="EMBL" id="VAW48134.1"/>
    </source>
</evidence>
<evidence type="ECO:0000256" key="3">
    <source>
        <dbReference type="ARBA" id="ARBA00022448"/>
    </source>
</evidence>
<comment type="cofactor">
    <cofactor evidence="2">
        <name>FAD</name>
        <dbReference type="ChEBI" id="CHEBI:57692"/>
    </cofactor>
</comment>
<reference evidence="13" key="1">
    <citation type="submission" date="2018-06" db="EMBL/GenBank/DDBJ databases">
        <authorList>
            <person name="Zhirakovskaya E."/>
        </authorList>
    </citation>
    <scope>NUCLEOTIDE SEQUENCE</scope>
</reference>
<dbReference type="PANTHER" id="PTHR19384:SF128">
    <property type="entry name" value="NADPH OXIDOREDUCTASE A"/>
    <property type="match status" value="1"/>
</dbReference>
<feature type="domain" description="FAD-binding FR-type" evidence="12">
    <location>
        <begin position="223"/>
        <end position="433"/>
    </location>
</feature>
<dbReference type="GO" id="GO:0005829">
    <property type="term" value="C:cytosol"/>
    <property type="evidence" value="ECO:0007669"/>
    <property type="project" value="TreeGrafter"/>
</dbReference>
<evidence type="ECO:0000256" key="8">
    <source>
        <dbReference type="ARBA" id="ARBA00022857"/>
    </source>
</evidence>
<dbReference type="PRINTS" id="PR00371">
    <property type="entry name" value="FPNCR"/>
</dbReference>
<evidence type="ECO:0000256" key="7">
    <source>
        <dbReference type="ARBA" id="ARBA00022827"/>
    </source>
</evidence>
<proteinExistence type="predicted"/>
<evidence type="ECO:0000256" key="6">
    <source>
        <dbReference type="ARBA" id="ARBA00022643"/>
    </source>
</evidence>
<evidence type="ECO:0000256" key="2">
    <source>
        <dbReference type="ARBA" id="ARBA00001974"/>
    </source>
</evidence>
<protein>
    <submittedName>
        <fullName evidence="13">Sulfite reductase [NADPH] flavoprotein alpha-component</fullName>
        <ecNumber evidence="13">1.8.1.2</ecNumber>
    </submittedName>
</protein>
<dbReference type="SUPFAM" id="SSF52343">
    <property type="entry name" value="Ferredoxin reductase-like, C-terminal NADP-linked domain"/>
    <property type="match status" value="1"/>
</dbReference>
<sequence length="584" mass="64813">MIINEAQQKLLEATKQNATTEQLIWLSGYFYGLANEQGGLAQLSGSTALAPKSLPNVTILYASETGNAAGVAQQLHDVLSAQGVPVTLSNVLDYRIKSLKKETHVIMVASTYGDGEAPDEALAFYNSFMSDKAPKLEHLSFAVFGLGDSSYDLFCQTGIDFDKRFAELGATRLLDRVDGDVEFEDDAKAWIDALSATLIESSIQATETDASTTTASTQNWSESQPFAGEVLNIIDLTDDGSDKNVWHLEIGLDESGIHYQPGDIVALLPKNDPELVAQLIEATGLSTDDSVTIKETSYTLKEALTQKCDITSLNKKWVEHYAEQTGQSDLDVTASDIQKIIEDGDILDLIQAKPATLNAQSLIDLLRPLRSRQYSIASSQAVYDDEVHVTVKQVEYTSLNRPRKGVCSNWLAGLTEGDTVPLYIKTNNSFKLPENSNAKIIMVGAGTGVAPFRSFLQQRDADGLKGNTWLFFGEQHFRTDFLYQLEWQKYIKSGVLENISLAFSRDQAEKIYVQNRLVEQAQEVFKWLEDGAYLYVCGDRNHMAKDVHNAFITVISKQGQKTPEEAEAYLQDLISQRRYQRDVY</sequence>
<dbReference type="Pfam" id="PF00175">
    <property type="entry name" value="NAD_binding_1"/>
    <property type="match status" value="1"/>
</dbReference>
<name>A0A3B0WWZ7_9ZZZZ</name>
<dbReference type="PRINTS" id="PR00369">
    <property type="entry name" value="FLAVODOXIN"/>
</dbReference>
<keyword evidence="4" id="KW-0028">Amino-acid biosynthesis</keyword>
<dbReference type="InterPro" id="IPR023173">
    <property type="entry name" value="NADPH_Cyt_P450_Rdtase_alpha"/>
</dbReference>
<dbReference type="EMBL" id="UOFB01000241">
    <property type="protein sequence ID" value="VAW48134.1"/>
    <property type="molecule type" value="Genomic_DNA"/>
</dbReference>
<evidence type="ECO:0000256" key="1">
    <source>
        <dbReference type="ARBA" id="ARBA00001917"/>
    </source>
</evidence>
<dbReference type="InterPro" id="IPR001433">
    <property type="entry name" value="OxRdtase_FAD/NAD-bd"/>
</dbReference>
<keyword evidence="10 13" id="KW-0560">Oxidoreductase</keyword>
<keyword evidence="9" id="KW-0249">Electron transport</keyword>
<dbReference type="SUPFAM" id="SSF52218">
    <property type="entry name" value="Flavoproteins"/>
    <property type="match status" value="1"/>
</dbReference>
<keyword evidence="3" id="KW-0813">Transport</keyword>
<dbReference type="NCBIfam" id="TIGR01931">
    <property type="entry name" value="cysJ"/>
    <property type="match status" value="1"/>
</dbReference>
<dbReference type="SUPFAM" id="SSF63380">
    <property type="entry name" value="Riboflavin synthase domain-like"/>
    <property type="match status" value="1"/>
</dbReference>
<evidence type="ECO:0000256" key="5">
    <source>
        <dbReference type="ARBA" id="ARBA00022630"/>
    </source>
</evidence>
<keyword evidence="8" id="KW-0521">NADP</keyword>
<dbReference type="Gene3D" id="1.20.990.10">
    <property type="entry name" value="NADPH-cytochrome p450 Reductase, Chain A, domain 3"/>
    <property type="match status" value="1"/>
</dbReference>
<dbReference type="Gene3D" id="3.40.50.360">
    <property type="match status" value="1"/>
</dbReference>
<dbReference type="EC" id="1.8.1.2" evidence="13"/>
<keyword evidence="7" id="KW-0274">FAD</keyword>
<dbReference type="CDD" id="cd06199">
    <property type="entry name" value="SiR"/>
    <property type="match status" value="1"/>
</dbReference>
<dbReference type="GO" id="GO:0004783">
    <property type="term" value="F:sulfite reductase (NADPH) activity"/>
    <property type="evidence" value="ECO:0007669"/>
    <property type="project" value="UniProtKB-EC"/>
</dbReference>
<organism evidence="13">
    <name type="scientific">hydrothermal vent metagenome</name>
    <dbReference type="NCBI Taxonomy" id="652676"/>
    <lineage>
        <taxon>unclassified sequences</taxon>
        <taxon>metagenomes</taxon>
        <taxon>ecological metagenomes</taxon>
    </lineage>
</organism>
<dbReference type="InterPro" id="IPR039261">
    <property type="entry name" value="FNR_nucleotide-bd"/>
</dbReference>
<dbReference type="PIRSF" id="PIRSF000207">
    <property type="entry name" value="SiR-FP_CysJ"/>
    <property type="match status" value="1"/>
</dbReference>
<dbReference type="GO" id="GO:0050660">
    <property type="term" value="F:flavin adenine dinucleotide binding"/>
    <property type="evidence" value="ECO:0007669"/>
    <property type="project" value="InterPro"/>
</dbReference>
<dbReference type="PANTHER" id="PTHR19384">
    <property type="entry name" value="NITRIC OXIDE SYNTHASE-RELATED"/>
    <property type="match status" value="1"/>
</dbReference>
<dbReference type="GO" id="GO:0019344">
    <property type="term" value="P:cysteine biosynthetic process"/>
    <property type="evidence" value="ECO:0007669"/>
    <property type="project" value="InterPro"/>
</dbReference>
<dbReference type="Gene3D" id="2.40.30.10">
    <property type="entry name" value="Translation factors"/>
    <property type="match status" value="1"/>
</dbReference>
<comment type="cofactor">
    <cofactor evidence="1">
        <name>FMN</name>
        <dbReference type="ChEBI" id="CHEBI:58210"/>
    </cofactor>
</comment>
<dbReference type="InterPro" id="IPR001094">
    <property type="entry name" value="Flavdoxin-like"/>
</dbReference>
<feature type="domain" description="Flavodoxin-like" evidence="11">
    <location>
        <begin position="57"/>
        <end position="195"/>
    </location>
</feature>
<dbReference type="GO" id="GO:0010181">
    <property type="term" value="F:FMN binding"/>
    <property type="evidence" value="ECO:0007669"/>
    <property type="project" value="InterPro"/>
</dbReference>
<dbReference type="InterPro" id="IPR001709">
    <property type="entry name" value="Flavoprot_Pyr_Nucl_cyt_Rdtase"/>
</dbReference>
<evidence type="ECO:0000259" key="12">
    <source>
        <dbReference type="PROSITE" id="PS51384"/>
    </source>
</evidence>